<gene>
    <name evidence="2" type="ORF">LTR97_003803</name>
</gene>
<dbReference type="InterPro" id="IPR000073">
    <property type="entry name" value="AB_hydrolase_1"/>
</dbReference>
<dbReference type="AlphaFoldDB" id="A0AAN7ZPD1"/>
<evidence type="ECO:0000313" key="3">
    <source>
        <dbReference type="Proteomes" id="UP001310594"/>
    </source>
</evidence>
<accession>A0AAN7ZPD1</accession>
<evidence type="ECO:0000313" key="2">
    <source>
        <dbReference type="EMBL" id="KAK5702857.1"/>
    </source>
</evidence>
<dbReference type="SUPFAM" id="SSF53474">
    <property type="entry name" value="alpha/beta-Hydrolases"/>
    <property type="match status" value="1"/>
</dbReference>
<dbReference type="Gene3D" id="3.40.50.1820">
    <property type="entry name" value="alpha/beta hydrolase"/>
    <property type="match status" value="1"/>
</dbReference>
<feature type="domain" description="AB hydrolase-1" evidence="1">
    <location>
        <begin position="43"/>
        <end position="351"/>
    </location>
</feature>
<dbReference type="Proteomes" id="UP001310594">
    <property type="component" value="Unassembled WGS sequence"/>
</dbReference>
<name>A0AAN7ZPD1_9PEZI</name>
<evidence type="ECO:0000259" key="1">
    <source>
        <dbReference type="Pfam" id="PF12697"/>
    </source>
</evidence>
<reference evidence="2" key="1">
    <citation type="submission" date="2023-08" db="EMBL/GenBank/DDBJ databases">
        <title>Black Yeasts Isolated from many extreme environments.</title>
        <authorList>
            <person name="Coleine C."/>
            <person name="Stajich J.E."/>
            <person name="Selbmann L."/>
        </authorList>
    </citation>
    <scope>NUCLEOTIDE SEQUENCE</scope>
    <source>
        <strain evidence="2">CCFEE 5810</strain>
    </source>
</reference>
<proteinExistence type="predicted"/>
<dbReference type="Pfam" id="PF12697">
    <property type="entry name" value="Abhydrolase_6"/>
    <property type="match status" value="1"/>
</dbReference>
<sequence length="408" mass="45784">MVMHVREYPGATRHSEEDVLYLEAKQYIPLLNGTPQEGDVTILAAHAIGFPKELYEPLFDDLLTQSALHGLRIRSIWIADCSNQGASGVLNEKSQGDEPSWFDYARDMLHMTNLFRAQMPQPIVGMGHSMGATALIQLAVMHPRLLASLVLFDSVMGLSTASDFAAMFAGNATRPDLWRSRTEAAQHSNALFKTFDPRVFSIWLSYGLRETPTLLHPEPGQITLRTTKAQEGWMYGRSWFDELPADNDLDTPRTRAKYPDQHEHVRASHPFYRGGGDIHIWHDLPRVRPGVLHVFPSSGPMTDAASIKAKVERTGSGAGGSGGAKEGRVEKAIVQKAGHLLPLEQPGRCAEVAAEWLSRDLKAWHERREYARKHRDDKSIDMLALSDEWVRQAKLHYQRVKRSRAAKL</sequence>
<organism evidence="2 3">
    <name type="scientific">Elasticomyces elasticus</name>
    <dbReference type="NCBI Taxonomy" id="574655"/>
    <lineage>
        <taxon>Eukaryota</taxon>
        <taxon>Fungi</taxon>
        <taxon>Dikarya</taxon>
        <taxon>Ascomycota</taxon>
        <taxon>Pezizomycotina</taxon>
        <taxon>Dothideomycetes</taxon>
        <taxon>Dothideomycetidae</taxon>
        <taxon>Mycosphaerellales</taxon>
        <taxon>Teratosphaeriaceae</taxon>
        <taxon>Elasticomyces</taxon>
    </lineage>
</organism>
<dbReference type="InterPro" id="IPR029058">
    <property type="entry name" value="AB_hydrolase_fold"/>
</dbReference>
<dbReference type="EMBL" id="JAVRQU010000005">
    <property type="protein sequence ID" value="KAK5702857.1"/>
    <property type="molecule type" value="Genomic_DNA"/>
</dbReference>
<comment type="caution">
    <text evidence="2">The sequence shown here is derived from an EMBL/GenBank/DDBJ whole genome shotgun (WGS) entry which is preliminary data.</text>
</comment>
<protein>
    <recommendedName>
        <fullName evidence="1">AB hydrolase-1 domain-containing protein</fullName>
    </recommendedName>
</protein>